<feature type="region of interest" description="Disordered" evidence="7">
    <location>
        <begin position="422"/>
        <end position="584"/>
    </location>
</feature>
<dbReference type="InParanoid" id="A0A507B2Q6"/>
<evidence type="ECO:0000256" key="1">
    <source>
        <dbReference type="ARBA" id="ARBA00004123"/>
    </source>
</evidence>
<keyword evidence="4" id="KW-0804">Transcription</keyword>
<dbReference type="EMBL" id="SKBQ01000004">
    <property type="protein sequence ID" value="TPX11188.1"/>
    <property type="molecule type" value="Genomic_DNA"/>
</dbReference>
<proteinExistence type="predicted"/>
<evidence type="ECO:0000256" key="7">
    <source>
        <dbReference type="SAM" id="MobiDB-lite"/>
    </source>
</evidence>
<evidence type="ECO:0000256" key="3">
    <source>
        <dbReference type="ARBA" id="ARBA00023125"/>
    </source>
</evidence>
<keyword evidence="2" id="KW-0805">Transcription regulation</keyword>
<keyword evidence="5" id="KW-0539">Nucleus</keyword>
<dbReference type="PROSITE" id="PS00036">
    <property type="entry name" value="BZIP_BASIC"/>
    <property type="match status" value="1"/>
</dbReference>
<keyword evidence="6" id="KW-0175">Coiled coil</keyword>
<feature type="compositionally biased region" description="Gly residues" evidence="7">
    <location>
        <begin position="278"/>
        <end position="296"/>
    </location>
</feature>
<sequence>MLQRGSTVHPSSQGSSPNETPKDPRWELPAPPQHSDQLKEAVETEPQSSGGSPIPVPEEGEQLQQPVARTFGVYNILNPSDHRGASSTEQRIIDPRAENEGDTAVMQGSPHYHHTESPSTGTKRQNVEEQTLERGNISLPPIAGSSNPSPSTDRPSPTLAPHYSMGGVRRILTPRSPLTRALSHSSVPLSTTKGRHGYGAHTGSQLAAQHYDDSPPPGSIIDRPSESAFFPASSMPPHPALRSLSQPGLGFQTPDTQNAGLPSLDWSRRSTALAAATGYGGSPSPGGVGSLTGGAPGAVSGEQWSSGPARLGQGNTGGITVGDTQQYITITPTHGEEIRVPVDIHQASRQADEKRLRNAGASARFRARKKEKDKEVQVGMQRLESQNRELQKRLQEAEAERDFYRNERNRLRHIMYREPGLREAAESGPPSPTSTARSGGSFIAEHSPMPALPPQQPSVPAPSYFNEPPNVEPPARRRRTDPAPGIEFSTPAYGSPGSTPLPPIPVPTFVPASGLPLTSPSGQRLPPLRGLGSSQALAGPDSGPPPPPSLPVGTQPAQLAPYGRRPYDSHWQAGPRYPHDQGQR</sequence>
<evidence type="ECO:0000259" key="8">
    <source>
        <dbReference type="PROSITE" id="PS50217"/>
    </source>
</evidence>
<dbReference type="GO" id="GO:0000977">
    <property type="term" value="F:RNA polymerase II transcription regulatory region sequence-specific DNA binding"/>
    <property type="evidence" value="ECO:0007669"/>
    <property type="project" value="TreeGrafter"/>
</dbReference>
<dbReference type="CDD" id="cd14705">
    <property type="entry name" value="bZIP_Zip1"/>
    <property type="match status" value="1"/>
</dbReference>
<evidence type="ECO:0000313" key="9">
    <source>
        <dbReference type="EMBL" id="TPX11188.1"/>
    </source>
</evidence>
<feature type="compositionally biased region" description="Polar residues" evidence="7">
    <location>
        <begin position="1"/>
        <end position="19"/>
    </location>
</feature>
<dbReference type="GO" id="GO:0005634">
    <property type="term" value="C:nucleus"/>
    <property type="evidence" value="ECO:0007669"/>
    <property type="project" value="UniProtKB-SubCell"/>
</dbReference>
<organism evidence="9 10">
    <name type="scientific">Thyridium curvatum</name>
    <dbReference type="NCBI Taxonomy" id="1093900"/>
    <lineage>
        <taxon>Eukaryota</taxon>
        <taxon>Fungi</taxon>
        <taxon>Dikarya</taxon>
        <taxon>Ascomycota</taxon>
        <taxon>Pezizomycotina</taxon>
        <taxon>Sordariomycetes</taxon>
        <taxon>Sordariomycetidae</taxon>
        <taxon>Thyridiales</taxon>
        <taxon>Thyridiaceae</taxon>
        <taxon>Thyridium</taxon>
    </lineage>
</organism>
<dbReference type="AlphaFoldDB" id="A0A507B2Q6"/>
<feature type="compositionally biased region" description="Pro residues" evidence="7">
    <location>
        <begin position="499"/>
        <end position="508"/>
    </location>
</feature>
<feature type="compositionally biased region" description="Polar residues" evidence="7">
    <location>
        <begin position="182"/>
        <end position="192"/>
    </location>
</feature>
<evidence type="ECO:0000256" key="4">
    <source>
        <dbReference type="ARBA" id="ARBA00023163"/>
    </source>
</evidence>
<dbReference type="GO" id="GO:0001228">
    <property type="term" value="F:DNA-binding transcription activator activity, RNA polymerase II-specific"/>
    <property type="evidence" value="ECO:0007669"/>
    <property type="project" value="TreeGrafter"/>
</dbReference>
<feature type="compositionally biased region" description="Polar residues" evidence="7">
    <location>
        <begin position="144"/>
        <end position="155"/>
    </location>
</feature>
<comment type="caution">
    <text evidence="9">The sequence shown here is derived from an EMBL/GenBank/DDBJ whole genome shotgun (WGS) entry which is preliminary data.</text>
</comment>
<dbReference type="GeneID" id="41968453"/>
<dbReference type="OrthoDB" id="2247093at2759"/>
<name>A0A507B2Q6_9PEZI</name>
<dbReference type="Pfam" id="PF07716">
    <property type="entry name" value="bZIP_2"/>
    <property type="match status" value="1"/>
</dbReference>
<feature type="coiled-coil region" evidence="6">
    <location>
        <begin position="380"/>
        <end position="414"/>
    </location>
</feature>
<evidence type="ECO:0000256" key="2">
    <source>
        <dbReference type="ARBA" id="ARBA00023015"/>
    </source>
</evidence>
<feature type="region of interest" description="Disordered" evidence="7">
    <location>
        <begin position="1"/>
        <end position="263"/>
    </location>
</feature>
<dbReference type="PANTHER" id="PTHR13044:SF14">
    <property type="entry name" value="CRYPTOCEPHAL, ISOFORM A"/>
    <property type="match status" value="1"/>
</dbReference>
<keyword evidence="10" id="KW-1185">Reference proteome</keyword>
<evidence type="ECO:0000256" key="6">
    <source>
        <dbReference type="SAM" id="Coils"/>
    </source>
</evidence>
<comment type="subcellular location">
    <subcellularLocation>
        <location evidence="1">Nucleus</location>
    </subcellularLocation>
</comment>
<dbReference type="RefSeq" id="XP_030992899.1">
    <property type="nucleotide sequence ID" value="XM_031132685.1"/>
</dbReference>
<feature type="region of interest" description="Disordered" evidence="7">
    <location>
        <begin position="277"/>
        <end position="318"/>
    </location>
</feature>
<evidence type="ECO:0000256" key="5">
    <source>
        <dbReference type="ARBA" id="ARBA00023242"/>
    </source>
</evidence>
<gene>
    <name evidence="9" type="ORF">E0L32_001006</name>
</gene>
<dbReference type="Gene3D" id="1.20.5.170">
    <property type="match status" value="1"/>
</dbReference>
<dbReference type="PANTHER" id="PTHR13044">
    <property type="entry name" value="ACTIVATING TRANSCRIPTION FACTOR ATF 4/5"/>
    <property type="match status" value="1"/>
</dbReference>
<dbReference type="STRING" id="1093900.A0A507B2Q6"/>
<protein>
    <recommendedName>
        <fullName evidence="8">BZIP domain-containing protein</fullName>
    </recommendedName>
</protein>
<feature type="domain" description="BZIP" evidence="8">
    <location>
        <begin position="348"/>
        <end position="411"/>
    </location>
</feature>
<feature type="compositionally biased region" description="Pro residues" evidence="7">
    <location>
        <begin position="450"/>
        <end position="460"/>
    </location>
</feature>
<dbReference type="Proteomes" id="UP000319257">
    <property type="component" value="Unassembled WGS sequence"/>
</dbReference>
<accession>A0A507B2Q6</accession>
<reference evidence="9 10" key="1">
    <citation type="submission" date="2019-06" db="EMBL/GenBank/DDBJ databases">
        <title>Draft genome sequence of the filamentous fungus Phialemoniopsis curvata isolated from diesel fuel.</title>
        <authorList>
            <person name="Varaljay V.A."/>
            <person name="Lyon W.J."/>
            <person name="Crouch A.L."/>
            <person name="Drake C.E."/>
            <person name="Hollomon J.M."/>
            <person name="Nadeau L.J."/>
            <person name="Nunn H.S."/>
            <person name="Stevenson B.S."/>
            <person name="Bojanowski C.L."/>
            <person name="Crookes-Goodson W.J."/>
        </authorList>
    </citation>
    <scope>NUCLEOTIDE SEQUENCE [LARGE SCALE GENOMIC DNA]</scope>
    <source>
        <strain evidence="9 10">D216</strain>
    </source>
</reference>
<evidence type="ECO:0000313" key="10">
    <source>
        <dbReference type="Proteomes" id="UP000319257"/>
    </source>
</evidence>
<dbReference type="InterPro" id="IPR004827">
    <property type="entry name" value="bZIP"/>
</dbReference>
<dbReference type="PROSITE" id="PS50217">
    <property type="entry name" value="BZIP"/>
    <property type="match status" value="1"/>
</dbReference>
<keyword evidence="3" id="KW-0238">DNA-binding</keyword>